<proteinExistence type="predicted"/>
<accession>A0A4C1THD7</accession>
<feature type="compositionally biased region" description="Gly residues" evidence="1">
    <location>
        <begin position="46"/>
        <end position="57"/>
    </location>
</feature>
<evidence type="ECO:0000256" key="1">
    <source>
        <dbReference type="SAM" id="MobiDB-lite"/>
    </source>
</evidence>
<name>A0A4C1THD7_EUMVA</name>
<gene>
    <name evidence="2" type="ORF">EVAR_79316_1</name>
</gene>
<evidence type="ECO:0000313" key="2">
    <source>
        <dbReference type="EMBL" id="GBP12980.1"/>
    </source>
</evidence>
<evidence type="ECO:0000313" key="3">
    <source>
        <dbReference type="Proteomes" id="UP000299102"/>
    </source>
</evidence>
<dbReference type="Proteomes" id="UP000299102">
    <property type="component" value="Unassembled WGS sequence"/>
</dbReference>
<organism evidence="2 3">
    <name type="scientific">Eumeta variegata</name>
    <name type="common">Bagworm moth</name>
    <name type="synonym">Eumeta japonica</name>
    <dbReference type="NCBI Taxonomy" id="151549"/>
    <lineage>
        <taxon>Eukaryota</taxon>
        <taxon>Metazoa</taxon>
        <taxon>Ecdysozoa</taxon>
        <taxon>Arthropoda</taxon>
        <taxon>Hexapoda</taxon>
        <taxon>Insecta</taxon>
        <taxon>Pterygota</taxon>
        <taxon>Neoptera</taxon>
        <taxon>Endopterygota</taxon>
        <taxon>Lepidoptera</taxon>
        <taxon>Glossata</taxon>
        <taxon>Ditrysia</taxon>
        <taxon>Tineoidea</taxon>
        <taxon>Psychidae</taxon>
        <taxon>Oiketicinae</taxon>
        <taxon>Eumeta</taxon>
    </lineage>
</organism>
<protein>
    <submittedName>
        <fullName evidence="2">Uncharacterized protein</fullName>
    </submittedName>
</protein>
<comment type="caution">
    <text evidence="2">The sequence shown here is derived from an EMBL/GenBank/DDBJ whole genome shotgun (WGS) entry which is preliminary data.</text>
</comment>
<dbReference type="EMBL" id="BGZK01000054">
    <property type="protein sequence ID" value="GBP12980.1"/>
    <property type="molecule type" value="Genomic_DNA"/>
</dbReference>
<keyword evidence="3" id="KW-1185">Reference proteome</keyword>
<feature type="region of interest" description="Disordered" evidence="1">
    <location>
        <begin position="38"/>
        <end position="89"/>
    </location>
</feature>
<dbReference type="AlphaFoldDB" id="A0A4C1THD7"/>
<reference evidence="2 3" key="1">
    <citation type="journal article" date="2019" name="Commun. Biol.">
        <title>The bagworm genome reveals a unique fibroin gene that provides high tensile strength.</title>
        <authorList>
            <person name="Kono N."/>
            <person name="Nakamura H."/>
            <person name="Ohtoshi R."/>
            <person name="Tomita M."/>
            <person name="Numata K."/>
            <person name="Arakawa K."/>
        </authorList>
    </citation>
    <scope>NUCLEOTIDE SEQUENCE [LARGE SCALE GENOMIC DNA]</scope>
</reference>
<sequence>MLTQCRSKVDVQGRRIERSFEEHRTGLTIKLTRRFIFAPGRRRSRGGYGGVRRGGGTPSRAGGAQPSRRSPATRQSRGERCPSGGRSVRRRSVVFPPFANCKFDVTTTSPRVR</sequence>